<dbReference type="PANTHER" id="PTHR33887:SF5">
    <property type="entry name" value="PB1 DOMAIN-CONTAINING PROTEIN"/>
    <property type="match status" value="1"/>
</dbReference>
<evidence type="ECO:0000313" key="2">
    <source>
        <dbReference type="EMBL" id="KXS11293.1"/>
    </source>
</evidence>
<dbReference type="OrthoDB" id="2109241at2759"/>
<dbReference type="PANTHER" id="PTHR33887">
    <property type="entry name" value="PB1 DOMAIN-CONTAINING PROTEIN"/>
    <property type="match status" value="1"/>
</dbReference>
<feature type="compositionally biased region" description="Polar residues" evidence="1">
    <location>
        <begin position="119"/>
        <end position="128"/>
    </location>
</feature>
<dbReference type="Pfam" id="PF15874">
    <property type="entry name" value="Il2rg"/>
    <property type="match status" value="1"/>
</dbReference>
<gene>
    <name evidence="2" type="ORF">M427DRAFT_147919</name>
</gene>
<feature type="compositionally biased region" description="Pro residues" evidence="1">
    <location>
        <begin position="150"/>
        <end position="161"/>
    </location>
</feature>
<keyword evidence="3" id="KW-1185">Reference proteome</keyword>
<proteinExistence type="predicted"/>
<evidence type="ECO:0000313" key="3">
    <source>
        <dbReference type="Proteomes" id="UP000070544"/>
    </source>
</evidence>
<feature type="region of interest" description="Disordered" evidence="1">
    <location>
        <begin position="86"/>
        <end position="164"/>
    </location>
</feature>
<dbReference type="InterPro" id="IPR039471">
    <property type="entry name" value="CXorf65-like"/>
</dbReference>
<sequence>MADLCDLETPVNRAVPLSNSSILYLTDNQERLINPDCINVVFLSYMRKTILPLVNPALLQTPIPTPSLSPERSVLSVAASTMKLNNSVNPPASNAGGLSSSTQTTLSNKDHAIQATVAPRSSAQQISAPSVGLGPAGRRGTLKNPDQISNPPPMKPPPAPTPESVLESLGINVADIVVDLATESGEVLDLVNRPPKEYANKYLNNRDTYIAVRAVAAETESDPPTYVPLLDGYEFKKITVRAHAPFRNTNAPGHLAASNRTKALAQSKKVTAGDSTAGGGMVSADGSSGDRESTPMTGANLGGERNHLKSAERKASTKVVKGA</sequence>
<organism evidence="2 3">
    <name type="scientific">Gonapodya prolifera (strain JEL478)</name>
    <name type="common">Monoblepharis prolifera</name>
    <dbReference type="NCBI Taxonomy" id="1344416"/>
    <lineage>
        <taxon>Eukaryota</taxon>
        <taxon>Fungi</taxon>
        <taxon>Fungi incertae sedis</taxon>
        <taxon>Chytridiomycota</taxon>
        <taxon>Chytridiomycota incertae sedis</taxon>
        <taxon>Monoblepharidomycetes</taxon>
        <taxon>Monoblepharidales</taxon>
        <taxon>Gonapodyaceae</taxon>
        <taxon>Gonapodya</taxon>
    </lineage>
</organism>
<evidence type="ECO:0000256" key="1">
    <source>
        <dbReference type="SAM" id="MobiDB-lite"/>
    </source>
</evidence>
<feature type="compositionally biased region" description="Low complexity" evidence="1">
    <location>
        <begin position="98"/>
        <end position="107"/>
    </location>
</feature>
<feature type="compositionally biased region" description="Basic and acidic residues" evidence="1">
    <location>
        <begin position="304"/>
        <end position="315"/>
    </location>
</feature>
<reference evidence="2 3" key="1">
    <citation type="journal article" date="2015" name="Genome Biol. Evol.">
        <title>Phylogenomic analyses indicate that early fungi evolved digesting cell walls of algal ancestors of land plants.</title>
        <authorList>
            <person name="Chang Y."/>
            <person name="Wang S."/>
            <person name="Sekimoto S."/>
            <person name="Aerts A.L."/>
            <person name="Choi C."/>
            <person name="Clum A."/>
            <person name="LaButti K.M."/>
            <person name="Lindquist E.A."/>
            <person name="Yee Ngan C."/>
            <person name="Ohm R.A."/>
            <person name="Salamov A.A."/>
            <person name="Grigoriev I.V."/>
            <person name="Spatafora J.W."/>
            <person name="Berbee M.L."/>
        </authorList>
    </citation>
    <scope>NUCLEOTIDE SEQUENCE [LARGE SCALE GENOMIC DNA]</scope>
    <source>
        <strain evidence="2 3">JEL478</strain>
    </source>
</reference>
<feature type="region of interest" description="Disordered" evidence="1">
    <location>
        <begin position="266"/>
        <end position="323"/>
    </location>
</feature>
<name>A0A139A4K6_GONPJ</name>
<accession>A0A139A4K6</accession>
<dbReference type="Proteomes" id="UP000070544">
    <property type="component" value="Unassembled WGS sequence"/>
</dbReference>
<dbReference type="AlphaFoldDB" id="A0A139A4K6"/>
<protein>
    <submittedName>
        <fullName evidence="2">Uncharacterized protein</fullName>
    </submittedName>
</protein>
<dbReference type="EMBL" id="KQ965804">
    <property type="protein sequence ID" value="KXS11293.1"/>
    <property type="molecule type" value="Genomic_DNA"/>
</dbReference>